<reference evidence="2" key="1">
    <citation type="journal article" date="2023" name="Nat. Plants">
        <title>Single-cell RNA sequencing provides a high-resolution roadmap for understanding the multicellular compartmentation of specialized metabolism.</title>
        <authorList>
            <person name="Sun S."/>
            <person name="Shen X."/>
            <person name="Li Y."/>
            <person name="Li Y."/>
            <person name="Wang S."/>
            <person name="Li R."/>
            <person name="Zhang H."/>
            <person name="Shen G."/>
            <person name="Guo B."/>
            <person name="Wei J."/>
            <person name="Xu J."/>
            <person name="St-Pierre B."/>
            <person name="Chen S."/>
            <person name="Sun C."/>
        </authorList>
    </citation>
    <scope>NUCLEOTIDE SEQUENCE [LARGE SCALE GENOMIC DNA]</scope>
</reference>
<dbReference type="EMBL" id="CM044702">
    <property type="protein sequence ID" value="KAI5678391.1"/>
    <property type="molecule type" value="Genomic_DNA"/>
</dbReference>
<protein>
    <submittedName>
        <fullName evidence="1">Uncharacterized protein</fullName>
    </submittedName>
</protein>
<name>A0ACC0C0D7_CATRO</name>
<comment type="caution">
    <text evidence="1">The sequence shown here is derived from an EMBL/GenBank/DDBJ whole genome shotgun (WGS) entry which is preliminary data.</text>
</comment>
<gene>
    <name evidence="1" type="ORF">M9H77_09341</name>
</gene>
<dbReference type="Proteomes" id="UP001060085">
    <property type="component" value="Linkage Group LG02"/>
</dbReference>
<accession>A0ACC0C0D7</accession>
<evidence type="ECO:0000313" key="1">
    <source>
        <dbReference type="EMBL" id="KAI5678391.1"/>
    </source>
</evidence>
<sequence>MPTIVILTVSIPSLFTDGTFSRLTWFSTFDRDDFGSYETSNRPVKVDFGNYEAAFCRAHSSVGKISDNMKNMWYIEFGREKMGEAKFQELKANAERLYIEICSPIPSDELLMFGATSGSNKDQSTIFPHNQVPSLLSEGRQQLIIGPFCLLYDCARVLRREAEEVVWIYATSTSYVHRLHAVPILFPPPMDDAHLKSPELILSHQPVDY</sequence>
<organism evidence="1 2">
    <name type="scientific">Catharanthus roseus</name>
    <name type="common">Madagascar periwinkle</name>
    <name type="synonym">Vinca rosea</name>
    <dbReference type="NCBI Taxonomy" id="4058"/>
    <lineage>
        <taxon>Eukaryota</taxon>
        <taxon>Viridiplantae</taxon>
        <taxon>Streptophyta</taxon>
        <taxon>Embryophyta</taxon>
        <taxon>Tracheophyta</taxon>
        <taxon>Spermatophyta</taxon>
        <taxon>Magnoliopsida</taxon>
        <taxon>eudicotyledons</taxon>
        <taxon>Gunneridae</taxon>
        <taxon>Pentapetalae</taxon>
        <taxon>asterids</taxon>
        <taxon>lamiids</taxon>
        <taxon>Gentianales</taxon>
        <taxon>Apocynaceae</taxon>
        <taxon>Rauvolfioideae</taxon>
        <taxon>Vinceae</taxon>
        <taxon>Catharanthinae</taxon>
        <taxon>Catharanthus</taxon>
    </lineage>
</organism>
<keyword evidence="2" id="KW-1185">Reference proteome</keyword>
<evidence type="ECO:0000313" key="2">
    <source>
        <dbReference type="Proteomes" id="UP001060085"/>
    </source>
</evidence>
<proteinExistence type="predicted"/>